<comment type="caution">
    <text evidence="2">The sequence shown here is derived from an EMBL/GenBank/DDBJ whole genome shotgun (WGS) entry which is preliminary data.</text>
</comment>
<proteinExistence type="predicted"/>
<keyword evidence="2" id="KW-0645">Protease</keyword>
<evidence type="ECO:0000313" key="2">
    <source>
        <dbReference type="EMBL" id="EKN68668.1"/>
    </source>
</evidence>
<dbReference type="InterPro" id="IPR012854">
    <property type="entry name" value="Cu_amine_oxidase-like_N"/>
</dbReference>
<dbReference type="AlphaFoldDB" id="K6DKK1"/>
<keyword evidence="2" id="KW-0378">Hydrolase</keyword>
<dbReference type="PATRIC" id="fig|1131731.3.peg.696"/>
<evidence type="ECO:0000259" key="1">
    <source>
        <dbReference type="Pfam" id="PF07833"/>
    </source>
</evidence>
<reference evidence="2 3" key="1">
    <citation type="journal article" date="2012" name="Front. Microbiol.">
        <title>Redundancy and modularity in membrane-associated dissimilatory nitrate reduction in Bacillus.</title>
        <authorList>
            <person name="Heylen K."/>
            <person name="Keltjens J."/>
        </authorList>
    </citation>
    <scope>NUCLEOTIDE SEQUENCE [LARGE SCALE GENOMIC DNA]</scope>
    <source>
        <strain evidence="2 3">LMG 9581</strain>
    </source>
</reference>
<dbReference type="Gene3D" id="3.30.457.10">
    <property type="entry name" value="Copper amine oxidase-like, N-terminal domain"/>
    <property type="match status" value="1"/>
</dbReference>
<name>K6DKK1_SCHAZ</name>
<feature type="domain" description="Copper amine oxidase-like N-terminal" evidence="1">
    <location>
        <begin position="33"/>
        <end position="140"/>
    </location>
</feature>
<dbReference type="GO" id="GO:0006508">
    <property type="term" value="P:proteolysis"/>
    <property type="evidence" value="ECO:0007669"/>
    <property type="project" value="UniProtKB-KW"/>
</dbReference>
<sequence length="191" mass="20804">MKLISIIIMTVALLITCLFPHQNVYAATSINVKINGQTLYFDQPPINENGRVLVPMRTIFEVMGADVQWVTQTATVKATKGDLMINLPLNHKQATINGVKKGLDVPAKSVNGRTLVPLRFVSEALGCQVVWKSAKSLVSISYDGEIVIPSPAATPINGDEEERLSVPIGNAFDGIEVPLLNSEVFDDFLDK</sequence>
<keyword evidence="3" id="KW-1185">Reference proteome</keyword>
<dbReference type="InterPro" id="IPR036582">
    <property type="entry name" value="Mao_N_sf"/>
</dbReference>
<dbReference type="Proteomes" id="UP000006315">
    <property type="component" value="Unassembled WGS sequence"/>
</dbReference>
<dbReference type="EMBL" id="AJLR01000037">
    <property type="protein sequence ID" value="EKN68668.1"/>
    <property type="molecule type" value="Genomic_DNA"/>
</dbReference>
<dbReference type="GO" id="GO:0008233">
    <property type="term" value="F:peptidase activity"/>
    <property type="evidence" value="ECO:0007669"/>
    <property type="project" value="UniProtKB-KW"/>
</dbReference>
<dbReference type="RefSeq" id="WP_003329843.1">
    <property type="nucleotide sequence ID" value="NZ_AJLR01000037.1"/>
</dbReference>
<protein>
    <submittedName>
        <fullName evidence="2">Putative SCP-like extracellular protease</fullName>
    </submittedName>
</protein>
<dbReference type="SUPFAM" id="SSF55383">
    <property type="entry name" value="Copper amine oxidase, domain N"/>
    <property type="match status" value="1"/>
</dbReference>
<dbReference type="STRING" id="1131731.BAZO_03395"/>
<dbReference type="Pfam" id="PF07833">
    <property type="entry name" value="Cu_amine_oxidN1"/>
    <property type="match status" value="1"/>
</dbReference>
<accession>K6DKK1</accession>
<organism evidence="2 3">
    <name type="scientific">Schinkia azotoformans LMG 9581</name>
    <dbReference type="NCBI Taxonomy" id="1131731"/>
    <lineage>
        <taxon>Bacteria</taxon>
        <taxon>Bacillati</taxon>
        <taxon>Bacillota</taxon>
        <taxon>Bacilli</taxon>
        <taxon>Bacillales</taxon>
        <taxon>Bacillaceae</taxon>
        <taxon>Calidifontibacillus/Schinkia group</taxon>
        <taxon>Schinkia</taxon>
    </lineage>
</organism>
<evidence type="ECO:0000313" key="3">
    <source>
        <dbReference type="Proteomes" id="UP000006315"/>
    </source>
</evidence>
<gene>
    <name evidence="2" type="ORF">BAZO_03395</name>
</gene>